<dbReference type="GO" id="GO:0016020">
    <property type="term" value="C:membrane"/>
    <property type="evidence" value="ECO:0007669"/>
    <property type="project" value="UniProtKB-SubCell"/>
</dbReference>
<dbReference type="InterPro" id="IPR000298">
    <property type="entry name" value="Cyt_c_oxidase-like_su3"/>
</dbReference>
<dbReference type="SUPFAM" id="SSF81452">
    <property type="entry name" value="Cytochrome c oxidase subunit III-like"/>
    <property type="match status" value="1"/>
</dbReference>
<evidence type="ECO:0000256" key="5">
    <source>
        <dbReference type="ARBA" id="ARBA00022967"/>
    </source>
</evidence>
<dbReference type="PANTHER" id="PTHR11403">
    <property type="entry name" value="CYTOCHROME C OXIDASE SUBUNIT III"/>
    <property type="match status" value="1"/>
</dbReference>
<evidence type="ECO:0000259" key="10">
    <source>
        <dbReference type="PROSITE" id="PS50253"/>
    </source>
</evidence>
<keyword evidence="7 9" id="KW-0472">Membrane</keyword>
<proteinExistence type="inferred from homology"/>
<accession>A0A385CAZ1</accession>
<dbReference type="EMBL" id="MH320093">
    <property type="protein sequence ID" value="AXQ37350.1"/>
    <property type="molecule type" value="Genomic_DNA"/>
</dbReference>
<evidence type="ECO:0000256" key="6">
    <source>
        <dbReference type="ARBA" id="ARBA00022989"/>
    </source>
</evidence>
<evidence type="ECO:0000256" key="3">
    <source>
        <dbReference type="ARBA" id="ARBA00015944"/>
    </source>
</evidence>
<dbReference type="InterPro" id="IPR013833">
    <property type="entry name" value="Cyt_c_oxidase_su3_a-hlx"/>
</dbReference>
<dbReference type="PROSITE" id="PS50253">
    <property type="entry name" value="COX3"/>
    <property type="match status" value="1"/>
</dbReference>
<evidence type="ECO:0000256" key="4">
    <source>
        <dbReference type="ARBA" id="ARBA00022692"/>
    </source>
</evidence>
<dbReference type="Gene3D" id="1.20.120.80">
    <property type="entry name" value="Cytochrome c oxidase, subunit III, four-helix bundle"/>
    <property type="match status" value="1"/>
</dbReference>
<keyword evidence="4 8" id="KW-0812">Transmembrane</keyword>
<sequence>MFIAYNVVTSACIPVYSSLTFLYASCLRYLSVGLVFSIVGIGPTVFMVVFYALREAFVSSASSISSTCVSIIFSEALLFVGYFWGAYHFFLSVSIEREGTLAPSTRLLILAITFLLSSASVVTGYAHTLREKGLCNLYASTIFCAFIIAEAFTSLQTSEYLGLSVSINDSIYGSLLFSLTGLHFFHVLVGVILLFISFSHISLIYLENSQWPLSSFGNVSIVVAQLEYFSLLYWHFVELLWLFIQFTFYTL</sequence>
<keyword evidence="8 11" id="KW-0496">Mitochondrion</keyword>
<dbReference type="InterPro" id="IPR024791">
    <property type="entry name" value="Cyt_c/ubiquinol_Oxase_su3"/>
</dbReference>
<evidence type="ECO:0000256" key="9">
    <source>
        <dbReference type="SAM" id="Phobius"/>
    </source>
</evidence>
<evidence type="ECO:0000256" key="2">
    <source>
        <dbReference type="ARBA" id="ARBA00010581"/>
    </source>
</evidence>
<feature type="transmembrane region" description="Helical" evidence="9">
    <location>
        <begin position="232"/>
        <end position="250"/>
    </location>
</feature>
<geneLocation type="mitochondrion" evidence="11"/>
<dbReference type="GO" id="GO:0004129">
    <property type="term" value="F:cytochrome-c oxidase activity"/>
    <property type="evidence" value="ECO:0007669"/>
    <property type="project" value="InterPro"/>
</dbReference>
<feature type="transmembrane region" description="Helical" evidence="9">
    <location>
        <begin position="29"/>
        <end position="52"/>
    </location>
</feature>
<gene>
    <name evidence="11" type="primary">COX3</name>
</gene>
<name>A0A385CAZ1_9APIC</name>
<dbReference type="GO" id="GO:0006123">
    <property type="term" value="P:mitochondrial electron transport, cytochrome c to oxygen"/>
    <property type="evidence" value="ECO:0007669"/>
    <property type="project" value="TreeGrafter"/>
</dbReference>
<comment type="similarity">
    <text evidence="2 8">Belongs to the cytochrome c oxidase subunit 3 family.</text>
</comment>
<dbReference type="PANTHER" id="PTHR11403:SF7">
    <property type="entry name" value="CYTOCHROME C OXIDASE SUBUNIT 3"/>
    <property type="match status" value="1"/>
</dbReference>
<reference evidence="11" key="1">
    <citation type="submission" date="2018-05" db="EMBL/GenBank/DDBJ databases">
        <title>A widespread coral-associated apicomplexan with an unusual plastid.</title>
        <authorList>
            <person name="Kwong W.K."/>
            <person name="Keeling P.J."/>
        </authorList>
    </citation>
    <scope>NUCLEOTIDE SEQUENCE</scope>
</reference>
<feature type="transmembrane region" description="Helical" evidence="9">
    <location>
        <begin position="64"/>
        <end position="87"/>
    </location>
</feature>
<dbReference type="Pfam" id="PF00510">
    <property type="entry name" value="COX3"/>
    <property type="match status" value="1"/>
</dbReference>
<dbReference type="CDD" id="cd00386">
    <property type="entry name" value="Heme_Cu_Oxidase_III_like"/>
    <property type="match status" value="1"/>
</dbReference>
<feature type="transmembrane region" description="Helical" evidence="9">
    <location>
        <begin position="107"/>
        <end position="125"/>
    </location>
</feature>
<protein>
    <recommendedName>
        <fullName evidence="3 8">Cytochrome c oxidase subunit 3</fullName>
    </recommendedName>
</protein>
<keyword evidence="6 9" id="KW-1133">Transmembrane helix</keyword>
<feature type="domain" description="Heme-copper oxidase subunit III family profile" evidence="10">
    <location>
        <begin position="71"/>
        <end position="251"/>
    </location>
</feature>
<evidence type="ECO:0000256" key="8">
    <source>
        <dbReference type="RuleBase" id="RU003375"/>
    </source>
</evidence>
<evidence type="ECO:0000313" key="11">
    <source>
        <dbReference type="EMBL" id="AXQ37350.1"/>
    </source>
</evidence>
<feature type="transmembrane region" description="Helical" evidence="9">
    <location>
        <begin position="137"/>
        <end position="155"/>
    </location>
</feature>
<organism evidence="11">
    <name type="scientific">Apicomplexa sp. WK-2018_Corallicola</name>
    <dbReference type="NCBI Taxonomy" id="2304055"/>
    <lineage>
        <taxon>Eukaryota</taxon>
        <taxon>Sar</taxon>
        <taxon>Alveolata</taxon>
        <taxon>Apicomplexa</taxon>
    </lineage>
</organism>
<comment type="subcellular location">
    <subcellularLocation>
        <location evidence="1">Membrane</location>
        <topology evidence="1">Multi-pass membrane protein</topology>
    </subcellularLocation>
</comment>
<feature type="transmembrane region" description="Helical" evidence="9">
    <location>
        <begin position="175"/>
        <end position="198"/>
    </location>
</feature>
<comment type="function">
    <text evidence="8">Component of the cytochrome c oxidase, the last enzyme in the mitochondrial electron transport chain which drives oxidative phosphorylation. The respiratory chain contains 3 multisubunit complexes succinate dehydrogenase (complex II, CII), ubiquinol-cytochrome c oxidoreductase (cytochrome b-c1 complex, complex III, CIII) and cytochrome c oxidase (complex IV, CIV), that cooperate to transfer electrons derived from NADH and succinate to molecular oxygen, creating an electrochemical gradient over the inner membrane that drives transmembrane transport and the ATP synthase. Cytochrome c oxidase is the component of the respiratory chain that catalyzes the reduction of oxygen to water. Electrons originating from reduced cytochrome c in the intermembrane space (IMS) are transferred via the dinuclear copper A center (CU(A)) of subunit 2 and heme A of subunit 1 to the active site in subunit 1, a binuclear center (BNC) formed by heme A3 and copper B (CU(B)). The BNC reduces molecular oxygen to 2 water molecules using 4 electrons from cytochrome c in the IMS and 4 protons from the mitochondrial matrix.</text>
</comment>
<evidence type="ECO:0000256" key="1">
    <source>
        <dbReference type="ARBA" id="ARBA00004141"/>
    </source>
</evidence>
<dbReference type="GO" id="GO:0005739">
    <property type="term" value="C:mitochondrion"/>
    <property type="evidence" value="ECO:0007669"/>
    <property type="project" value="TreeGrafter"/>
</dbReference>
<evidence type="ECO:0000256" key="7">
    <source>
        <dbReference type="ARBA" id="ARBA00023136"/>
    </source>
</evidence>
<keyword evidence="5" id="KW-1278">Translocase</keyword>
<dbReference type="InterPro" id="IPR035973">
    <property type="entry name" value="Cyt_c_oxidase_su3-like_sf"/>
</dbReference>
<dbReference type="AlphaFoldDB" id="A0A385CAZ1"/>